<dbReference type="SUPFAM" id="SSF52540">
    <property type="entry name" value="P-loop containing nucleoside triphosphate hydrolases"/>
    <property type="match status" value="1"/>
</dbReference>
<dbReference type="OrthoDB" id="88903at2"/>
<sequence length="771" mass="87989">MYVNDQPITNTNNLEDEFNRENLANGIARVLEQCDVKHGSMTISIEGSWGSGKTSLKNLVIRQLERHWQDNAAKAHEQSEKEGSEETQIPSYPLCVPFDPWMFSDASNVVEMMFATIAGRLEDKSELEQTREQRRKNRLETAAKISGEAVEAVGAFASYIPNAAPLAWGFKQISKLLKPDPESPLQLTEIREQLSHELEYKASDLRIYVFIDEIDRLDDQGIADIFKALKAVGDLPHVVYIPVYDRTIVSEALNKVSNHSGSDYLDKIVQMPIPMPEVPFEVIIRNLKIACGFDDTQLEKRPWQKDIVEKTVLAYVKNKRDANRLQNAFLLRKQVLAGEVDYGDLFAITAISIFRPSLLRWIYMHKDALLDSGALVAKEISKQTRKVSIRVNAEDSDLADHYNLLKEEIDDVSYWREGLALELLFPVSHYMKKVNPESHRIASAQSFDVYFTLTSESRTAVSSETIKQYVLLYDLTRLQEDTFIKLPHNQIASWINAKQSSGAHEIPMARIEQLLEVYQRFYGSVIEDERDWANEFPRSISHTGYEKLNPAIPANRVIAELLRSFPIDERQTHIFTCIDLLTSRHQSVPGYDLILRLTSLIGEITDDDDKQNHSYVENMLDRLSMNKWLYQANGIDLSLVLNAFTEIDVSGVRRALSKLSATQLLEIGNNCEKTVPSTYYSDPRPDDLRYQVPVELLIELWKHMDAWSEPSSHDNLTLRALKEWIQEGPKNATALPEDWYSSPTRYKEIVGQDGEGWDIAEVPDSHPAEAE</sequence>
<dbReference type="RefSeq" id="WP_100510173.1">
    <property type="nucleotide sequence ID" value="NZ_PEBI01000001.1"/>
</dbReference>
<keyword evidence="4" id="KW-1185">Reference proteome</keyword>
<dbReference type="EMBL" id="PEBI01000001">
    <property type="protein sequence ID" value="PJM74031.1"/>
    <property type="molecule type" value="Genomic_DNA"/>
</dbReference>
<reference evidence="3 4" key="1">
    <citation type="submission" date="2017-10" db="EMBL/GenBank/DDBJ databases">
        <title>Draft genome sequences of strains TRE 1, TRE 9, TRE H and TRI 7, isolated from tamarins, belonging to four potential novel Bifidobacterium species.</title>
        <authorList>
            <person name="Mattarelli P."/>
            <person name="Modesto M."/>
            <person name="Puglisi E."/>
            <person name="Morelli L."/>
            <person name="Spezio C."/>
            <person name="Bonetti A."/>
            <person name="Sandri C."/>
        </authorList>
    </citation>
    <scope>NUCLEOTIDE SEQUENCE [LARGE SCALE GENOMIC DNA]</scope>
    <source>
        <strain evidence="4">TRE1</strain>
    </source>
</reference>
<dbReference type="AlphaFoldDB" id="A0A2M9HB68"/>
<dbReference type="InterPro" id="IPR027417">
    <property type="entry name" value="P-loop_NTPase"/>
</dbReference>
<comment type="caution">
    <text evidence="3">The sequence shown here is derived from an EMBL/GenBank/DDBJ whole genome shotgun (WGS) entry which is preliminary data.</text>
</comment>
<accession>A0A2M9HB68</accession>
<name>A0A2M9HB68_9BIFI</name>
<evidence type="ECO:0000313" key="4">
    <source>
        <dbReference type="Proteomes" id="UP000229095"/>
    </source>
</evidence>
<gene>
    <name evidence="3" type="ORF">CS006_02480</name>
</gene>
<dbReference type="Pfam" id="PF07693">
    <property type="entry name" value="KAP_NTPase"/>
    <property type="match status" value="1"/>
</dbReference>
<evidence type="ECO:0000313" key="3">
    <source>
        <dbReference type="EMBL" id="PJM74031.1"/>
    </source>
</evidence>
<feature type="domain" description="KAP NTPase" evidence="2">
    <location>
        <begin position="20"/>
        <end position="332"/>
    </location>
</feature>
<dbReference type="PANTHER" id="PTHR22674:SF6">
    <property type="entry name" value="NTPASE KAP FAMILY P-LOOP DOMAIN-CONTAINING PROTEIN 1"/>
    <property type="match status" value="1"/>
</dbReference>
<proteinExistence type="predicted"/>
<organism evidence="3 4">
    <name type="scientific">Bifidobacterium primatium</name>
    <dbReference type="NCBI Taxonomy" id="2045438"/>
    <lineage>
        <taxon>Bacteria</taxon>
        <taxon>Bacillati</taxon>
        <taxon>Actinomycetota</taxon>
        <taxon>Actinomycetes</taxon>
        <taxon>Bifidobacteriales</taxon>
        <taxon>Bifidobacteriaceae</taxon>
        <taxon>Bifidobacterium</taxon>
    </lineage>
</organism>
<dbReference type="Proteomes" id="UP000229095">
    <property type="component" value="Unassembled WGS sequence"/>
</dbReference>
<dbReference type="PANTHER" id="PTHR22674">
    <property type="entry name" value="NTPASE, KAP FAMILY P-LOOP DOMAIN-CONTAINING 1"/>
    <property type="match status" value="1"/>
</dbReference>
<protein>
    <recommendedName>
        <fullName evidence="2">KAP NTPase domain-containing protein</fullName>
    </recommendedName>
</protein>
<dbReference type="Gene3D" id="3.40.50.300">
    <property type="entry name" value="P-loop containing nucleotide triphosphate hydrolases"/>
    <property type="match status" value="1"/>
</dbReference>
<evidence type="ECO:0000259" key="2">
    <source>
        <dbReference type="Pfam" id="PF07693"/>
    </source>
</evidence>
<evidence type="ECO:0000256" key="1">
    <source>
        <dbReference type="SAM" id="MobiDB-lite"/>
    </source>
</evidence>
<dbReference type="InterPro" id="IPR052754">
    <property type="entry name" value="NTPase_KAP_P-loop"/>
</dbReference>
<dbReference type="InterPro" id="IPR011646">
    <property type="entry name" value="KAP_P-loop"/>
</dbReference>
<feature type="region of interest" description="Disordered" evidence="1">
    <location>
        <begin position="752"/>
        <end position="771"/>
    </location>
</feature>